<keyword evidence="1" id="KW-0472">Membrane</keyword>
<dbReference type="Gene3D" id="3.40.190.10">
    <property type="entry name" value="Periplasmic binding protein-like II"/>
    <property type="match status" value="2"/>
</dbReference>
<feature type="transmembrane region" description="Helical" evidence="1">
    <location>
        <begin position="35"/>
        <end position="57"/>
    </location>
</feature>
<dbReference type="eggNOG" id="COG2358">
    <property type="taxonomic scope" value="Bacteria"/>
</dbReference>
<feature type="transmembrane region" description="Helical" evidence="1">
    <location>
        <begin position="364"/>
        <end position="386"/>
    </location>
</feature>
<evidence type="ECO:0000256" key="1">
    <source>
        <dbReference type="SAM" id="Phobius"/>
    </source>
</evidence>
<sequence length="486" mass="51908">MGSSLERLFSRQIVDGPDPVGPTVQSVSRSRRQKAAFVVLAAVLAVVGAVAGAYYFAMRPETLRIAVGPQNSDDVRVVQALTQAFARDHNSVRLRPVLTDGALGSATALADGKADLAVIRGDLEVPKNAQAVAVLRKNVAVLWVPAKPKSASKAKKAAAKISKIAQLDGKRIGIIGRTQANVNLLKVVLQQYGVDPAKVDIVQFSTSEVAEAIKDQKVDAFLAAGPVNSKITADAIAASIREGGAPTFLPIDSAEAIAQNHPMYEAAEIPAGVFGGAPARPEDEVKTISFAHHIVARKGLPDPTVSAFTRQLFAIRQTVMNEFPLAAKIETPDTDKDAAIPVHPGAAAYVDGEEKTFLDRYSDYIWWSLMGASALGSIGAWFAGYLRKDERTNNSWLRERLLDMIAMARKSDSTDELDAMQAEADNILRDTLTCFENGAIEEGTLTAFNIALEQFHNAVADRKALLALAPQSPPRANVQLLAGSGL</sequence>
<dbReference type="KEGG" id="rpc:RPC_2525"/>
<dbReference type="PANTHER" id="PTHR42941">
    <property type="entry name" value="SLL1037 PROTEIN"/>
    <property type="match status" value="1"/>
</dbReference>
<dbReference type="RefSeq" id="WP_011472973.1">
    <property type="nucleotide sequence ID" value="NC_007925.1"/>
</dbReference>
<dbReference type="InterPro" id="IPR011852">
    <property type="entry name" value="TRAP_TAXI"/>
</dbReference>
<name>Q214W0_RHOPB</name>
<dbReference type="Pfam" id="PF16868">
    <property type="entry name" value="NMT1_3"/>
    <property type="match status" value="1"/>
</dbReference>
<keyword evidence="2" id="KW-0675">Receptor</keyword>
<proteinExistence type="predicted"/>
<dbReference type="AlphaFoldDB" id="Q214W0"/>
<keyword evidence="1" id="KW-1133">Transmembrane helix</keyword>
<keyword evidence="1" id="KW-0812">Transmembrane</keyword>
<gene>
    <name evidence="2" type="ordered locus">RPC_2525</name>
</gene>
<dbReference type="OrthoDB" id="252197at2"/>
<accession>Q214W0</accession>
<evidence type="ECO:0000313" key="2">
    <source>
        <dbReference type="EMBL" id="ABD88076.1"/>
    </source>
</evidence>
<dbReference type="HOGENOM" id="CLU_033215_6_0_5"/>
<dbReference type="NCBIfam" id="TIGR02122">
    <property type="entry name" value="TRAP_TAXI"/>
    <property type="match status" value="1"/>
</dbReference>
<organism evidence="2">
    <name type="scientific">Rhodopseudomonas palustris (strain BisB18)</name>
    <dbReference type="NCBI Taxonomy" id="316056"/>
    <lineage>
        <taxon>Bacteria</taxon>
        <taxon>Pseudomonadati</taxon>
        <taxon>Pseudomonadota</taxon>
        <taxon>Alphaproteobacteria</taxon>
        <taxon>Hyphomicrobiales</taxon>
        <taxon>Nitrobacteraceae</taxon>
        <taxon>Rhodopseudomonas</taxon>
    </lineage>
</organism>
<dbReference type="PANTHER" id="PTHR42941:SF1">
    <property type="entry name" value="SLL1037 PROTEIN"/>
    <property type="match status" value="1"/>
</dbReference>
<dbReference type="SUPFAM" id="SSF53850">
    <property type="entry name" value="Periplasmic binding protein-like II"/>
    <property type="match status" value="1"/>
</dbReference>
<protein>
    <submittedName>
        <fullName evidence="2">TRAP transporter solute receptor, TAXI family</fullName>
    </submittedName>
</protein>
<reference evidence="2" key="1">
    <citation type="submission" date="2006-03" db="EMBL/GenBank/DDBJ databases">
        <title>Complete sequence of Rhodopseudomonas palustris BisB18.</title>
        <authorList>
            <consortium name="US DOE Joint Genome Institute"/>
            <person name="Copeland A."/>
            <person name="Lucas S."/>
            <person name="Lapidus A."/>
            <person name="Barry K."/>
            <person name="Detter J.C."/>
            <person name="Glavina del Rio T."/>
            <person name="Hammon N."/>
            <person name="Israni S."/>
            <person name="Dalin E."/>
            <person name="Tice H."/>
            <person name="Pitluck S."/>
            <person name="Chain P."/>
            <person name="Malfatti S."/>
            <person name="Shin M."/>
            <person name="Vergez L."/>
            <person name="Schmutz J."/>
            <person name="Larimer F."/>
            <person name="Land M."/>
            <person name="Hauser L."/>
            <person name="Pelletier D.A."/>
            <person name="Kyrpides N."/>
            <person name="Anderson I."/>
            <person name="Oda Y."/>
            <person name="Harwood C.S."/>
            <person name="Richardson P."/>
        </authorList>
    </citation>
    <scope>NUCLEOTIDE SEQUENCE [LARGE SCALE GENOMIC DNA]</scope>
    <source>
        <strain evidence="2">BisB18</strain>
    </source>
</reference>
<dbReference type="STRING" id="316056.RPC_2525"/>
<dbReference type="EMBL" id="CP000301">
    <property type="protein sequence ID" value="ABD88076.1"/>
    <property type="molecule type" value="Genomic_DNA"/>
</dbReference>